<dbReference type="Gene3D" id="3.30.60.30">
    <property type="match status" value="2"/>
</dbReference>
<gene>
    <name evidence="3" type="ORF">DPMN_165387</name>
</gene>
<dbReference type="SUPFAM" id="SSF100895">
    <property type="entry name" value="Kazal-type serine protease inhibitors"/>
    <property type="match status" value="2"/>
</dbReference>
<name>A0A9D4IT73_DREPO</name>
<dbReference type="PROSITE" id="PS51465">
    <property type="entry name" value="KAZAL_2"/>
    <property type="match status" value="1"/>
</dbReference>
<keyword evidence="4" id="KW-1185">Reference proteome</keyword>
<accession>A0A9D4IT73</accession>
<dbReference type="InterPro" id="IPR053265">
    <property type="entry name" value="Serpin"/>
</dbReference>
<sequence length="112" mass="11787">MNSYLVLLAVCVAVAVADECGCANGWAPVCATDGSTYETDCDLHCSGKFKACNGVCPCHPEPNVSPCGCDNRYEPVCTAKGDTYQNKCQADCSGELVVYPHACPASIKQNSK</sequence>
<comment type="caution">
    <text evidence="3">The sequence shown here is derived from an EMBL/GenBank/DDBJ whole genome shotgun (WGS) entry which is preliminary data.</text>
</comment>
<reference evidence="3" key="2">
    <citation type="submission" date="2020-11" db="EMBL/GenBank/DDBJ databases">
        <authorList>
            <person name="McCartney M.A."/>
            <person name="Auch B."/>
            <person name="Kono T."/>
            <person name="Mallez S."/>
            <person name="Becker A."/>
            <person name="Gohl D.M."/>
            <person name="Silverstein K.A.T."/>
            <person name="Koren S."/>
            <person name="Bechman K.B."/>
            <person name="Herman A."/>
            <person name="Abrahante J.E."/>
            <person name="Garbe J."/>
        </authorList>
    </citation>
    <scope>NUCLEOTIDE SEQUENCE</scope>
    <source>
        <strain evidence="3">Duluth1</strain>
        <tissue evidence="3">Whole animal</tissue>
    </source>
</reference>
<organism evidence="3 4">
    <name type="scientific">Dreissena polymorpha</name>
    <name type="common">Zebra mussel</name>
    <name type="synonym">Mytilus polymorpha</name>
    <dbReference type="NCBI Taxonomy" id="45954"/>
    <lineage>
        <taxon>Eukaryota</taxon>
        <taxon>Metazoa</taxon>
        <taxon>Spiralia</taxon>
        <taxon>Lophotrochozoa</taxon>
        <taxon>Mollusca</taxon>
        <taxon>Bivalvia</taxon>
        <taxon>Autobranchia</taxon>
        <taxon>Heteroconchia</taxon>
        <taxon>Euheterodonta</taxon>
        <taxon>Imparidentia</taxon>
        <taxon>Neoheterodontei</taxon>
        <taxon>Myida</taxon>
        <taxon>Dreissenoidea</taxon>
        <taxon>Dreissenidae</taxon>
        <taxon>Dreissena</taxon>
    </lineage>
</organism>
<dbReference type="AlphaFoldDB" id="A0A9D4IT73"/>
<dbReference type="EMBL" id="JAIWYP010000008">
    <property type="protein sequence ID" value="KAH3787266.1"/>
    <property type="molecule type" value="Genomic_DNA"/>
</dbReference>
<feature type="chain" id="PRO_5039413018" description="Kazal-like domain-containing protein" evidence="1">
    <location>
        <begin position="18"/>
        <end position="112"/>
    </location>
</feature>
<dbReference type="Pfam" id="PF07648">
    <property type="entry name" value="Kazal_2"/>
    <property type="match status" value="2"/>
</dbReference>
<dbReference type="PANTHER" id="PTHR21131">
    <property type="entry name" value="SERINE-TYPE ENDOPEPTIDASE INHIBITOR"/>
    <property type="match status" value="1"/>
</dbReference>
<dbReference type="InterPro" id="IPR002350">
    <property type="entry name" value="Kazal_dom"/>
</dbReference>
<feature type="domain" description="Kazal-like" evidence="2">
    <location>
        <begin position="14"/>
        <end position="57"/>
    </location>
</feature>
<evidence type="ECO:0000256" key="1">
    <source>
        <dbReference type="SAM" id="SignalP"/>
    </source>
</evidence>
<reference evidence="3" key="1">
    <citation type="journal article" date="2019" name="bioRxiv">
        <title>The Genome of the Zebra Mussel, Dreissena polymorpha: A Resource for Invasive Species Research.</title>
        <authorList>
            <person name="McCartney M.A."/>
            <person name="Auch B."/>
            <person name="Kono T."/>
            <person name="Mallez S."/>
            <person name="Zhang Y."/>
            <person name="Obille A."/>
            <person name="Becker A."/>
            <person name="Abrahante J.E."/>
            <person name="Garbe J."/>
            <person name="Badalamenti J.P."/>
            <person name="Herman A."/>
            <person name="Mangelson H."/>
            <person name="Liachko I."/>
            <person name="Sullivan S."/>
            <person name="Sone E.D."/>
            <person name="Koren S."/>
            <person name="Silverstein K.A.T."/>
            <person name="Beckman K.B."/>
            <person name="Gohl D.M."/>
        </authorList>
    </citation>
    <scope>NUCLEOTIDE SEQUENCE</scope>
    <source>
        <strain evidence="3">Duluth1</strain>
        <tissue evidence="3">Whole animal</tissue>
    </source>
</reference>
<evidence type="ECO:0000259" key="2">
    <source>
        <dbReference type="PROSITE" id="PS51465"/>
    </source>
</evidence>
<keyword evidence="1" id="KW-0732">Signal</keyword>
<evidence type="ECO:0000313" key="3">
    <source>
        <dbReference type="EMBL" id="KAH3787266.1"/>
    </source>
</evidence>
<feature type="signal peptide" evidence="1">
    <location>
        <begin position="1"/>
        <end position="17"/>
    </location>
</feature>
<evidence type="ECO:0000313" key="4">
    <source>
        <dbReference type="Proteomes" id="UP000828390"/>
    </source>
</evidence>
<dbReference type="SMART" id="SM00280">
    <property type="entry name" value="KAZAL"/>
    <property type="match status" value="2"/>
</dbReference>
<dbReference type="PROSITE" id="PS00282">
    <property type="entry name" value="KAZAL_1"/>
    <property type="match status" value="1"/>
</dbReference>
<proteinExistence type="predicted"/>
<dbReference type="Proteomes" id="UP000828390">
    <property type="component" value="Unassembled WGS sequence"/>
</dbReference>
<dbReference type="OrthoDB" id="328123at2759"/>
<dbReference type="PANTHER" id="PTHR21131:SF0">
    <property type="entry name" value="GEO10195P1-RELATED"/>
    <property type="match status" value="1"/>
</dbReference>
<protein>
    <recommendedName>
        <fullName evidence="2">Kazal-like domain-containing protein</fullName>
    </recommendedName>
</protein>
<dbReference type="InterPro" id="IPR036058">
    <property type="entry name" value="Kazal_dom_sf"/>
</dbReference>